<feature type="compositionally biased region" description="Polar residues" evidence="2">
    <location>
        <begin position="682"/>
        <end position="693"/>
    </location>
</feature>
<dbReference type="InterPro" id="IPR036162">
    <property type="entry name" value="Resolvase-like_N_sf"/>
</dbReference>
<evidence type="ECO:0000256" key="1">
    <source>
        <dbReference type="SAM" id="Coils"/>
    </source>
</evidence>
<keyword evidence="5" id="KW-1185">Reference proteome</keyword>
<dbReference type="GO" id="GO:0003677">
    <property type="term" value="F:DNA binding"/>
    <property type="evidence" value="ECO:0007669"/>
    <property type="project" value="InterPro"/>
</dbReference>
<evidence type="ECO:0000256" key="2">
    <source>
        <dbReference type="SAM" id="MobiDB-lite"/>
    </source>
</evidence>
<reference evidence="4 5" key="1">
    <citation type="submission" date="2019-08" db="EMBL/GenBank/DDBJ databases">
        <title>Paraburkholderia sp. DCY113.</title>
        <authorList>
            <person name="Kang J."/>
        </authorList>
    </citation>
    <scope>NUCLEOTIDE SEQUENCE [LARGE SCALE GENOMIC DNA]</scope>
    <source>
        <strain evidence="4 5">DCY113</strain>
    </source>
</reference>
<dbReference type="EMBL" id="VTUZ01000028">
    <property type="protein sequence ID" value="KAA1004312.1"/>
    <property type="molecule type" value="Genomic_DNA"/>
</dbReference>
<feature type="domain" description="Resolvase/invertase-type recombinase catalytic" evidence="3">
    <location>
        <begin position="13"/>
        <end position="162"/>
    </location>
</feature>
<feature type="region of interest" description="Disordered" evidence="2">
    <location>
        <begin position="672"/>
        <end position="693"/>
    </location>
</feature>
<dbReference type="Pfam" id="PF07508">
    <property type="entry name" value="Recombinase"/>
    <property type="match status" value="1"/>
</dbReference>
<name>A0A5B0GLX5_9BURK</name>
<sequence length="693" mass="77834">MSEKIMPQHLARKAILYVRQSSAWQVANNLESQRLQYAMEAHLRQMGWENIEVIDEDLGRSAAGGVTRSGFERMVSEVCLGKVGAVCAREVSRFARNSSDWQQLVEVCRIVDTLLIDQEMVYAPRQSNDRLLLGLKGTLNEYEIDLLRHRASEARVQKAKRGELVSHCPVGFIKGGDQVLEKDPDRRIQDAITLVFSKFMELGSARQTSLWFIEHGLSIPSRTLRGEIHWRRASYAWIHRVLTHPMYAGAYVYGRKANVTCYEDGVSRQRTRRRSRAEWVSLITDSHEGYVSWGDFERIQLMISSNVLGSGTGSSGAARKGAALLTGMLRCRRCGRMLRVFYKGEKGEFVRYACTVPTMDTREARCIAFSGASVDAPVAAQILHVVQPAGIAAAVSAYQQQTVQNQEVVAALRRDLEAAQYRARRAQTQYDAADPTNRLVADELERRWNRALQEVQAIELRIGEETADGSGPVVASAQEFESLAADLEAVWNDPAADEGIKKRIVRALIQEIVVDVDADTSEVVLVIHWKGGVHTSLRLPRRRKGQHSLQNNRETVEAVRILARICNDNMIAGVFNRQGMRTVHGNFWSRSLITSLRHHHDIACYNVQRRESEGWMNLSQAAARLGITNRTLRLAIERGEVKAERPIACGPWILNRQDLESEAVVRFAESVRSGRKSPTVPSPLQTSLDLSTT</sequence>
<dbReference type="Proteomes" id="UP000325273">
    <property type="component" value="Unassembled WGS sequence"/>
</dbReference>
<dbReference type="InterPro" id="IPR006119">
    <property type="entry name" value="Resolv_N"/>
</dbReference>
<comment type="caution">
    <text evidence="4">The sequence shown here is derived from an EMBL/GenBank/DDBJ whole genome shotgun (WGS) entry which is preliminary data.</text>
</comment>
<dbReference type="GO" id="GO:0000150">
    <property type="term" value="F:DNA strand exchange activity"/>
    <property type="evidence" value="ECO:0007669"/>
    <property type="project" value="InterPro"/>
</dbReference>
<gene>
    <name evidence="4" type="ORF">FVF58_32375</name>
</gene>
<dbReference type="InterPro" id="IPR050639">
    <property type="entry name" value="SSR_resolvase"/>
</dbReference>
<dbReference type="InterPro" id="IPR011109">
    <property type="entry name" value="DNA_bind_recombinase_dom"/>
</dbReference>
<dbReference type="PROSITE" id="PS51736">
    <property type="entry name" value="RECOMBINASES_3"/>
    <property type="match status" value="1"/>
</dbReference>
<dbReference type="Pfam" id="PF00239">
    <property type="entry name" value="Resolvase"/>
    <property type="match status" value="1"/>
</dbReference>
<dbReference type="Gene3D" id="3.40.50.1390">
    <property type="entry name" value="Resolvase, N-terminal catalytic domain"/>
    <property type="match status" value="1"/>
</dbReference>
<dbReference type="SMART" id="SM00857">
    <property type="entry name" value="Resolvase"/>
    <property type="match status" value="1"/>
</dbReference>
<proteinExistence type="predicted"/>
<evidence type="ECO:0000313" key="5">
    <source>
        <dbReference type="Proteomes" id="UP000325273"/>
    </source>
</evidence>
<dbReference type="PANTHER" id="PTHR30461:SF23">
    <property type="entry name" value="DNA RECOMBINASE-RELATED"/>
    <property type="match status" value="1"/>
</dbReference>
<dbReference type="CDD" id="cd00338">
    <property type="entry name" value="Ser_Recombinase"/>
    <property type="match status" value="1"/>
</dbReference>
<evidence type="ECO:0000313" key="4">
    <source>
        <dbReference type="EMBL" id="KAA1004312.1"/>
    </source>
</evidence>
<feature type="coiled-coil region" evidence="1">
    <location>
        <begin position="409"/>
        <end position="461"/>
    </location>
</feature>
<keyword evidence="1" id="KW-0175">Coiled coil</keyword>
<dbReference type="RefSeq" id="WP_149673831.1">
    <property type="nucleotide sequence ID" value="NZ_VTUZ01000028.1"/>
</dbReference>
<dbReference type="AlphaFoldDB" id="A0A5B0GLX5"/>
<dbReference type="InterPro" id="IPR038109">
    <property type="entry name" value="DNA_bind_recomb_sf"/>
</dbReference>
<protein>
    <submittedName>
        <fullName evidence="4">Recombinase family protein</fullName>
    </submittedName>
</protein>
<dbReference type="PANTHER" id="PTHR30461">
    <property type="entry name" value="DNA-INVERTASE FROM LAMBDOID PROPHAGE"/>
    <property type="match status" value="1"/>
</dbReference>
<dbReference type="SUPFAM" id="SSF53041">
    <property type="entry name" value="Resolvase-like"/>
    <property type="match status" value="1"/>
</dbReference>
<evidence type="ECO:0000259" key="3">
    <source>
        <dbReference type="PROSITE" id="PS51736"/>
    </source>
</evidence>
<accession>A0A5B0GLX5</accession>
<organism evidence="4 5">
    <name type="scientific">Paraburkholderia panacisoli</name>
    <dbReference type="NCBI Taxonomy" id="2603818"/>
    <lineage>
        <taxon>Bacteria</taxon>
        <taxon>Pseudomonadati</taxon>
        <taxon>Pseudomonadota</taxon>
        <taxon>Betaproteobacteria</taxon>
        <taxon>Burkholderiales</taxon>
        <taxon>Burkholderiaceae</taxon>
        <taxon>Paraburkholderia</taxon>
    </lineage>
</organism>
<dbReference type="Gene3D" id="3.90.1750.20">
    <property type="entry name" value="Putative Large Serine Recombinase, Chain B, Domain 2"/>
    <property type="match status" value="1"/>
</dbReference>